<reference evidence="1 2" key="1">
    <citation type="submission" date="2013-08" db="EMBL/GenBank/DDBJ databases">
        <authorList>
            <person name="Tong Y."/>
            <person name="Hua Y."/>
            <person name="Mi Z."/>
            <person name="An X."/>
            <person name="Pei G."/>
            <person name="Wang W."/>
            <person name="Xu X."/>
            <person name="Li S."/>
        </authorList>
    </citation>
    <scope>NUCLEOTIDE SEQUENCE [LARGE SCALE GENOMIC DNA]</scope>
    <source>
        <strain evidence="1">Sewage</strain>
    </source>
</reference>
<gene>
    <name evidence="1" type="ORF">IME_EC2_2</name>
</gene>
<protein>
    <submittedName>
        <fullName evidence="1">Uncharacterized protein</fullName>
    </submittedName>
</protein>
<name>A0A0A0P0G6_9CAUD</name>
<proteinExistence type="predicted"/>
<accession>A0A0A0P0G6</accession>
<dbReference type="EMBL" id="KF591601">
    <property type="protein sequence ID" value="AGZ17793.1"/>
    <property type="molecule type" value="Genomic_DNA"/>
</dbReference>
<keyword evidence="2" id="KW-1185">Reference proteome</keyword>
<sequence>MSKVTVVTRWPTVADAQQDAERVASLIRAQSSVQSMPIRVNTYQREEKLGGGFGYVLECGPVSIVCRSITRYTACYSLPEGPRGNHRDEFEAVTAEAAIEEMREFLESRIKHARLALAVLSGPAG</sequence>
<evidence type="ECO:0000313" key="1">
    <source>
        <dbReference type="EMBL" id="AGZ17793.1"/>
    </source>
</evidence>
<organism evidence="1 2">
    <name type="scientific">Enterobacteria phage IME_EC2</name>
    <dbReference type="NCBI Taxonomy" id="1414766"/>
    <lineage>
        <taxon>Viruses</taxon>
        <taxon>Duplodnaviria</taxon>
        <taxon>Heunggongvirae</taxon>
        <taxon>Uroviricota</taxon>
        <taxon>Caudoviricetes</taxon>
        <taxon>Murrayvirus</taxon>
        <taxon>Murrayvirus EC2</taxon>
    </lineage>
</organism>
<dbReference type="Proteomes" id="UP000030156">
    <property type="component" value="Segment"/>
</dbReference>
<evidence type="ECO:0000313" key="2">
    <source>
        <dbReference type="Proteomes" id="UP000030156"/>
    </source>
</evidence>